<name>A0ABY0TMY3_9PROT</name>
<evidence type="ECO:0000259" key="2">
    <source>
        <dbReference type="Pfam" id="PF11740"/>
    </source>
</evidence>
<evidence type="ECO:0000256" key="1">
    <source>
        <dbReference type="SAM" id="Coils"/>
    </source>
</evidence>
<evidence type="ECO:0000313" key="4">
    <source>
        <dbReference type="Proteomes" id="UP000183471"/>
    </source>
</evidence>
<keyword evidence="4" id="KW-1185">Reference proteome</keyword>
<protein>
    <submittedName>
        <fullName evidence="3">Replication region DNA-binding N-term</fullName>
    </submittedName>
</protein>
<dbReference type="InterPro" id="IPR021104">
    <property type="entry name" value="KfrA_DNA-bd_N"/>
</dbReference>
<organism evidence="3 4">
    <name type="scientific">Nitrosospira multiformis</name>
    <dbReference type="NCBI Taxonomy" id="1231"/>
    <lineage>
        <taxon>Bacteria</taxon>
        <taxon>Pseudomonadati</taxon>
        <taxon>Pseudomonadota</taxon>
        <taxon>Betaproteobacteria</taxon>
        <taxon>Nitrosomonadales</taxon>
        <taxon>Nitrosomonadaceae</taxon>
        <taxon>Nitrosospira</taxon>
    </lineage>
</organism>
<comment type="caution">
    <text evidence="3">The sequence shown here is derived from an EMBL/GenBank/DDBJ whole genome shotgun (WGS) entry which is preliminary data.</text>
</comment>
<keyword evidence="1" id="KW-0175">Coiled coil</keyword>
<reference evidence="3 4" key="1">
    <citation type="submission" date="2016-10" db="EMBL/GenBank/DDBJ databases">
        <authorList>
            <person name="Varghese N."/>
            <person name="Submissions S."/>
        </authorList>
    </citation>
    <scope>NUCLEOTIDE SEQUENCE [LARGE SCALE GENOMIC DNA]</scope>
    <source>
        <strain evidence="3 4">Nl1</strain>
    </source>
</reference>
<keyword evidence="3" id="KW-0238">DNA-binding</keyword>
<sequence length="226" mass="24412">MGRKALHTQEQVFEAADHLAASGREVTPTTLRDALGGGSLTTIYRHLEAWEATCKAVPAPVSIPMPDAVRLAFEQAWQAAATEAGKEIAVIREKADTEIKATHRRLEEAVAAIGQLESEQLADADRLEGLETTLLKEREIARQAVIDAATREAGLAATVVELKHHSGEVVNKLTISKQAIEAELSEIRKEVRALTEKLGKATGAADALRSQVAEQQATIRDLSGRR</sequence>
<accession>A0ABY0TMY3</accession>
<feature type="coiled-coil region" evidence="1">
    <location>
        <begin position="170"/>
        <end position="225"/>
    </location>
</feature>
<dbReference type="Proteomes" id="UP000183471">
    <property type="component" value="Unassembled WGS sequence"/>
</dbReference>
<dbReference type="Pfam" id="PF11740">
    <property type="entry name" value="KfrA_N"/>
    <property type="match status" value="1"/>
</dbReference>
<dbReference type="RefSeq" id="WP_074634455.1">
    <property type="nucleotide sequence ID" value="NZ_FNKY01000002.1"/>
</dbReference>
<gene>
    <name evidence="3" type="ORF">SAMN05216402_3298</name>
</gene>
<proteinExistence type="predicted"/>
<dbReference type="GO" id="GO:0003677">
    <property type="term" value="F:DNA binding"/>
    <property type="evidence" value="ECO:0007669"/>
    <property type="project" value="UniProtKB-KW"/>
</dbReference>
<feature type="domain" description="KfrA N-terminal DNA-binding" evidence="2">
    <location>
        <begin position="8"/>
        <end position="119"/>
    </location>
</feature>
<dbReference type="EMBL" id="FNKY01000002">
    <property type="protein sequence ID" value="SDR11502.1"/>
    <property type="molecule type" value="Genomic_DNA"/>
</dbReference>
<evidence type="ECO:0000313" key="3">
    <source>
        <dbReference type="EMBL" id="SDR11502.1"/>
    </source>
</evidence>